<keyword evidence="9" id="KW-0408">Iron</keyword>
<feature type="domain" description="4Fe-4S ferredoxin-type" evidence="13">
    <location>
        <begin position="148"/>
        <end position="177"/>
    </location>
</feature>
<comment type="cofactor">
    <cofactor evidence="1">
        <name>[3Fe-4S] cluster</name>
        <dbReference type="ChEBI" id="CHEBI:21137"/>
    </cofactor>
</comment>
<name>A0A447N9C9_SALET</name>
<dbReference type="FunFam" id="3.30.70.20:FF:000005">
    <property type="entry name" value="Respiratory nitrate reductase beta subunit"/>
    <property type="match status" value="1"/>
</dbReference>
<keyword evidence="7" id="KW-0677">Repeat</keyword>
<evidence type="ECO:0000256" key="3">
    <source>
        <dbReference type="ARBA" id="ARBA00004196"/>
    </source>
</evidence>
<feature type="compositionally biased region" description="Polar residues" evidence="12">
    <location>
        <begin position="7"/>
        <end position="16"/>
    </location>
</feature>
<dbReference type="Proteomes" id="UP000282086">
    <property type="component" value="Chromosome"/>
</dbReference>
<dbReference type="PANTHER" id="PTHR43518">
    <property type="entry name" value="NITRATE REDUCTASE BETA SUBUNIT"/>
    <property type="match status" value="1"/>
</dbReference>
<reference evidence="14 15" key="1">
    <citation type="submission" date="2018-12" db="EMBL/GenBank/DDBJ databases">
        <authorList>
            <consortium name="Pathogen Informatics"/>
        </authorList>
    </citation>
    <scope>NUCLEOTIDE SEQUENCE [LARGE SCALE GENOMIC DNA]</scope>
    <source>
        <strain evidence="14 15">NCTC129</strain>
    </source>
</reference>
<keyword evidence="6" id="KW-0479">Metal-binding</keyword>
<evidence type="ECO:0000256" key="10">
    <source>
        <dbReference type="ARBA" id="ARBA00023014"/>
    </source>
</evidence>
<evidence type="ECO:0000256" key="8">
    <source>
        <dbReference type="ARBA" id="ARBA00022982"/>
    </source>
</evidence>
<dbReference type="EC" id="1.7.99.4" evidence="14"/>
<dbReference type="AlphaFoldDB" id="A0A447N9C9"/>
<dbReference type="PROSITE" id="PS51379">
    <property type="entry name" value="4FE4S_FER_2"/>
    <property type="match status" value="2"/>
</dbReference>
<evidence type="ECO:0000256" key="4">
    <source>
        <dbReference type="ARBA" id="ARBA00022448"/>
    </source>
</evidence>
<dbReference type="InterPro" id="IPR017896">
    <property type="entry name" value="4Fe4S_Fe-S-bd"/>
</dbReference>
<dbReference type="GO" id="GO:0051538">
    <property type="term" value="F:3 iron, 4 sulfur cluster binding"/>
    <property type="evidence" value="ECO:0007669"/>
    <property type="project" value="UniProtKB-KW"/>
</dbReference>
<dbReference type="EMBL" id="LR134140">
    <property type="protein sequence ID" value="VDZ99908.1"/>
    <property type="molecule type" value="Genomic_DNA"/>
</dbReference>
<feature type="domain" description="4Fe-4S ferredoxin-type" evidence="13">
    <location>
        <begin position="115"/>
        <end position="146"/>
    </location>
</feature>
<evidence type="ECO:0000259" key="13">
    <source>
        <dbReference type="PROSITE" id="PS51379"/>
    </source>
</evidence>
<comment type="subcellular location">
    <subcellularLocation>
        <location evidence="3">Cell envelope</location>
    </subcellularLocation>
</comment>
<dbReference type="SUPFAM" id="SSF54862">
    <property type="entry name" value="4Fe-4S ferredoxins"/>
    <property type="match status" value="1"/>
</dbReference>
<feature type="region of interest" description="Disordered" evidence="12">
    <location>
        <begin position="1"/>
        <end position="21"/>
    </location>
</feature>
<evidence type="ECO:0000256" key="5">
    <source>
        <dbReference type="ARBA" id="ARBA00022485"/>
    </source>
</evidence>
<dbReference type="GO" id="GO:0016020">
    <property type="term" value="C:membrane"/>
    <property type="evidence" value="ECO:0007669"/>
    <property type="project" value="TreeGrafter"/>
</dbReference>
<keyword evidence="4" id="KW-0813">Transport</keyword>
<dbReference type="GO" id="GO:0016491">
    <property type="term" value="F:oxidoreductase activity"/>
    <property type="evidence" value="ECO:0007669"/>
    <property type="project" value="UniProtKB-KW"/>
</dbReference>
<dbReference type="GO" id="GO:0046872">
    <property type="term" value="F:metal ion binding"/>
    <property type="evidence" value="ECO:0007669"/>
    <property type="project" value="UniProtKB-KW"/>
</dbReference>
<sequence>MERRLDPQNQRQTTAAHGQPGRCCWVKSSLTRHLPGIDDYYEPFDYDYQNLHTAPEGSKHQPIARPRSLITGQRMDKITSGPNWEEILGGEFEKRAKDQNFENMQKAMYGQFENTFMMYLPRLCEHCLNPACVATCPSGAIYKREEDGIVLIDQDKCRGWRMCITGCPYKKIYFNWKSGKSEKCIFCYPRIEAGQPTVCSETCVGRIRYLGVLLYGRRCHLKAPPVRKTKKICTSVNWTCSSIQTIRLSLSRR</sequence>
<evidence type="ECO:0000256" key="7">
    <source>
        <dbReference type="ARBA" id="ARBA00022737"/>
    </source>
</evidence>
<dbReference type="Gene3D" id="3.30.70.20">
    <property type="match status" value="2"/>
</dbReference>
<evidence type="ECO:0000256" key="12">
    <source>
        <dbReference type="SAM" id="MobiDB-lite"/>
    </source>
</evidence>
<dbReference type="GO" id="GO:0030313">
    <property type="term" value="C:cell envelope"/>
    <property type="evidence" value="ECO:0007669"/>
    <property type="project" value="UniProtKB-SubCell"/>
</dbReference>
<keyword evidence="10" id="KW-0411">Iron-sulfur</keyword>
<accession>A0A447N9C9</accession>
<keyword evidence="5" id="KW-0004">4Fe-4S</keyword>
<protein>
    <submittedName>
        <fullName evidence="14">Respiratory nitrate reductase 1 subunit beta</fullName>
        <ecNumber evidence="14">1.7.99.4</ecNumber>
    </submittedName>
</protein>
<evidence type="ECO:0000313" key="15">
    <source>
        <dbReference type="Proteomes" id="UP000282086"/>
    </source>
</evidence>
<evidence type="ECO:0000256" key="9">
    <source>
        <dbReference type="ARBA" id="ARBA00023004"/>
    </source>
</evidence>
<gene>
    <name evidence="14" type="primary">narH_2</name>
    <name evidence="14" type="ORF">NCTC129_06242</name>
</gene>
<proteinExistence type="predicted"/>
<dbReference type="GO" id="GO:0051539">
    <property type="term" value="F:4 iron, 4 sulfur cluster binding"/>
    <property type="evidence" value="ECO:0007669"/>
    <property type="project" value="UniProtKB-KW"/>
</dbReference>
<evidence type="ECO:0000256" key="2">
    <source>
        <dbReference type="ARBA" id="ARBA00001966"/>
    </source>
</evidence>
<keyword evidence="8" id="KW-0249">Electron transport</keyword>
<evidence type="ECO:0000256" key="11">
    <source>
        <dbReference type="ARBA" id="ARBA00023291"/>
    </source>
</evidence>
<keyword evidence="11" id="KW-0003">3Fe-4S</keyword>
<dbReference type="GO" id="GO:0009061">
    <property type="term" value="P:anaerobic respiration"/>
    <property type="evidence" value="ECO:0007669"/>
    <property type="project" value="TreeGrafter"/>
</dbReference>
<evidence type="ECO:0000256" key="1">
    <source>
        <dbReference type="ARBA" id="ARBA00001927"/>
    </source>
</evidence>
<keyword evidence="14" id="KW-0560">Oxidoreductase</keyword>
<comment type="cofactor">
    <cofactor evidence="2">
        <name>[4Fe-4S] cluster</name>
        <dbReference type="ChEBI" id="CHEBI:49883"/>
    </cofactor>
</comment>
<dbReference type="GO" id="GO:0009055">
    <property type="term" value="F:electron transfer activity"/>
    <property type="evidence" value="ECO:0007669"/>
    <property type="project" value="TreeGrafter"/>
</dbReference>
<dbReference type="PANTHER" id="PTHR43518:SF1">
    <property type="entry name" value="RESPIRATORY NITRATE REDUCTASE 1 BETA CHAIN"/>
    <property type="match status" value="1"/>
</dbReference>
<evidence type="ECO:0000256" key="6">
    <source>
        <dbReference type="ARBA" id="ARBA00022723"/>
    </source>
</evidence>
<organism evidence="14 15">
    <name type="scientific">Salmonella enterica I</name>
    <dbReference type="NCBI Taxonomy" id="59201"/>
    <lineage>
        <taxon>Bacteria</taxon>
        <taxon>Pseudomonadati</taxon>
        <taxon>Pseudomonadota</taxon>
        <taxon>Gammaproteobacteria</taxon>
        <taxon>Enterobacterales</taxon>
        <taxon>Enterobacteriaceae</taxon>
        <taxon>Salmonella</taxon>
    </lineage>
</organism>
<dbReference type="Pfam" id="PF13247">
    <property type="entry name" value="Fer4_11"/>
    <property type="match status" value="1"/>
</dbReference>
<evidence type="ECO:0000313" key="14">
    <source>
        <dbReference type="EMBL" id="VDZ99908.1"/>
    </source>
</evidence>